<dbReference type="HOGENOM" id="CLU_2275435_0_0_11"/>
<evidence type="ECO:0000256" key="1">
    <source>
        <dbReference type="SAM" id="MobiDB-lite"/>
    </source>
</evidence>
<protein>
    <submittedName>
        <fullName evidence="2">Uncharacterized protein</fullName>
    </submittedName>
</protein>
<organism evidence="2">
    <name type="scientific">Salinispora arenicola (strain CNS-205)</name>
    <dbReference type="NCBI Taxonomy" id="391037"/>
    <lineage>
        <taxon>Bacteria</taxon>
        <taxon>Bacillati</taxon>
        <taxon>Actinomycetota</taxon>
        <taxon>Actinomycetes</taxon>
        <taxon>Micromonosporales</taxon>
        <taxon>Micromonosporaceae</taxon>
        <taxon>Salinispora</taxon>
    </lineage>
</organism>
<reference evidence="2" key="1">
    <citation type="submission" date="2007-10" db="EMBL/GenBank/DDBJ databases">
        <title>Complete sequence of Salinispora arenicola CNS-205.</title>
        <authorList>
            <consortium name="US DOE Joint Genome Institute"/>
            <person name="Copeland A."/>
            <person name="Lucas S."/>
            <person name="Lapidus A."/>
            <person name="Barry K."/>
            <person name="Glavina del Rio T."/>
            <person name="Dalin E."/>
            <person name="Tice H."/>
            <person name="Pitluck S."/>
            <person name="Foster B."/>
            <person name="Schmutz J."/>
            <person name="Larimer F."/>
            <person name="Land M."/>
            <person name="Hauser L."/>
            <person name="Kyrpides N."/>
            <person name="Ivanova N."/>
            <person name="Jensen P.R."/>
            <person name="Moore B.S."/>
            <person name="Penn K."/>
            <person name="Jenkins C."/>
            <person name="Udwary D."/>
            <person name="Xiang L."/>
            <person name="Gontang E."/>
            <person name="Richardson P."/>
        </authorList>
    </citation>
    <scope>NUCLEOTIDE SEQUENCE [LARGE SCALE GENOMIC DNA]</scope>
    <source>
        <strain evidence="2">CNS-205</strain>
    </source>
</reference>
<sequence length="102" mass="10705">MSTTYLASVALEEVERAQAELERHLTVRPSGECVTCGEVEPCSGRQEAGTTIIKYGLLPRRRPGASGVRRAASTTVGAAPTSWFASATDGDGHELPGTESEA</sequence>
<dbReference type="AlphaFoldDB" id="A8M165"/>
<dbReference type="PATRIC" id="fig|391037.6.peg.620"/>
<evidence type="ECO:0000313" key="2">
    <source>
        <dbReference type="EMBL" id="ABV96535.1"/>
    </source>
</evidence>
<dbReference type="EMBL" id="CP000850">
    <property type="protein sequence ID" value="ABV96535.1"/>
    <property type="molecule type" value="Genomic_DNA"/>
</dbReference>
<gene>
    <name evidence="2" type="ordered locus">Sare_0607</name>
</gene>
<name>A8M165_SALAI</name>
<proteinExistence type="predicted"/>
<accession>A8M165</accession>
<feature type="region of interest" description="Disordered" evidence="1">
    <location>
        <begin position="63"/>
        <end position="102"/>
    </location>
</feature>
<dbReference type="OrthoDB" id="3388552at2"/>
<dbReference type="KEGG" id="saq:Sare_0607"/>